<protein>
    <submittedName>
        <fullName evidence="2">Uncharacterized protein</fullName>
    </submittedName>
</protein>
<keyword evidence="1" id="KW-0812">Transmembrane</keyword>
<dbReference type="Proteomes" id="UP000054632">
    <property type="component" value="Unassembled WGS sequence"/>
</dbReference>
<dbReference type="EMBL" id="JYDR01000006">
    <property type="protein sequence ID" value="KRY77550.1"/>
    <property type="molecule type" value="Genomic_DNA"/>
</dbReference>
<evidence type="ECO:0000313" key="3">
    <source>
        <dbReference type="Proteomes" id="UP000054632"/>
    </source>
</evidence>
<evidence type="ECO:0000313" key="2">
    <source>
        <dbReference type="EMBL" id="KRY77550.1"/>
    </source>
</evidence>
<accession>A0A0V1EUV0</accession>
<keyword evidence="1" id="KW-0472">Membrane</keyword>
<comment type="caution">
    <text evidence="2">The sequence shown here is derived from an EMBL/GenBank/DDBJ whole genome shotgun (WGS) entry which is preliminary data.</text>
</comment>
<name>A0A0V1EUV0_TRIPS</name>
<proteinExistence type="predicted"/>
<sequence length="132" mass="15170">MNSFLAAVMITFLYYLYMLMMTYELFDIKFIFLQTPSHGNGLSKSYLYCKRRWFSGRMLACHAGDPGSIPGRRIALSVSFCEQKYKKISCFNVAICFCKIDLKAELRLIELIQVNDTGKEMVLHLGRGNSLN</sequence>
<evidence type="ECO:0000256" key="1">
    <source>
        <dbReference type="SAM" id="Phobius"/>
    </source>
</evidence>
<dbReference type="AlphaFoldDB" id="A0A0V1EUV0"/>
<organism evidence="2 3">
    <name type="scientific">Trichinella pseudospiralis</name>
    <name type="common">Parasitic roundworm</name>
    <dbReference type="NCBI Taxonomy" id="6337"/>
    <lineage>
        <taxon>Eukaryota</taxon>
        <taxon>Metazoa</taxon>
        <taxon>Ecdysozoa</taxon>
        <taxon>Nematoda</taxon>
        <taxon>Enoplea</taxon>
        <taxon>Dorylaimia</taxon>
        <taxon>Trichinellida</taxon>
        <taxon>Trichinellidae</taxon>
        <taxon>Trichinella</taxon>
    </lineage>
</organism>
<feature type="transmembrane region" description="Helical" evidence="1">
    <location>
        <begin position="6"/>
        <end position="26"/>
    </location>
</feature>
<gene>
    <name evidence="2" type="ORF">T4A_831</name>
</gene>
<reference evidence="2 3" key="1">
    <citation type="submission" date="2015-01" db="EMBL/GenBank/DDBJ databases">
        <title>Evolution of Trichinella species and genotypes.</title>
        <authorList>
            <person name="Korhonen P.K."/>
            <person name="Edoardo P."/>
            <person name="Giuseppe L.R."/>
            <person name="Gasser R.B."/>
        </authorList>
    </citation>
    <scope>NUCLEOTIDE SEQUENCE [LARGE SCALE GENOMIC DNA]</scope>
    <source>
        <strain evidence="2">ISS13</strain>
    </source>
</reference>
<keyword evidence="1" id="KW-1133">Transmembrane helix</keyword>